<name>A0A1G9NQ37_9GAMM</name>
<dbReference type="Pfam" id="PF02597">
    <property type="entry name" value="ThiS"/>
    <property type="match status" value="1"/>
</dbReference>
<protein>
    <submittedName>
        <fullName evidence="1">Sulfur carrier protein</fullName>
    </submittedName>
</protein>
<dbReference type="Proteomes" id="UP000198654">
    <property type="component" value="Unassembled WGS sequence"/>
</dbReference>
<evidence type="ECO:0000313" key="2">
    <source>
        <dbReference type="Proteomes" id="UP000198654"/>
    </source>
</evidence>
<dbReference type="AlphaFoldDB" id="A0A1G9NQ37"/>
<accession>A0A1G9NQ37</accession>
<dbReference type="EMBL" id="FNGI01000008">
    <property type="protein sequence ID" value="SDL88509.1"/>
    <property type="molecule type" value="Genomic_DNA"/>
</dbReference>
<dbReference type="InterPro" id="IPR016155">
    <property type="entry name" value="Mopterin_synth/thiamin_S_b"/>
</dbReference>
<dbReference type="Gene3D" id="3.10.20.30">
    <property type="match status" value="1"/>
</dbReference>
<dbReference type="InterPro" id="IPR010035">
    <property type="entry name" value="Thi_S"/>
</dbReference>
<dbReference type="PANTHER" id="PTHR34472">
    <property type="entry name" value="SULFUR CARRIER PROTEIN THIS"/>
    <property type="match status" value="1"/>
</dbReference>
<dbReference type="NCBIfam" id="TIGR01683">
    <property type="entry name" value="thiS"/>
    <property type="match status" value="1"/>
</dbReference>
<dbReference type="RefSeq" id="WP_089729629.1">
    <property type="nucleotide sequence ID" value="NZ_FNGI01000008.1"/>
</dbReference>
<keyword evidence="2" id="KW-1185">Reference proteome</keyword>
<sequence>MQIQLNGDARAFESEPTIGELIVSLGLAGRRIAVEVNEEIVPRSQHDATRLADGDRVEIVHAIGGG</sequence>
<dbReference type="InterPro" id="IPR003749">
    <property type="entry name" value="ThiS/MoaD-like"/>
</dbReference>
<organism evidence="1 2">
    <name type="scientific">Modicisalibacter muralis</name>
    <dbReference type="NCBI Taxonomy" id="119000"/>
    <lineage>
        <taxon>Bacteria</taxon>
        <taxon>Pseudomonadati</taxon>
        <taxon>Pseudomonadota</taxon>
        <taxon>Gammaproteobacteria</taxon>
        <taxon>Oceanospirillales</taxon>
        <taxon>Halomonadaceae</taxon>
        <taxon>Modicisalibacter</taxon>
    </lineage>
</organism>
<reference evidence="1 2" key="1">
    <citation type="submission" date="2016-10" db="EMBL/GenBank/DDBJ databases">
        <authorList>
            <person name="de Groot N.N."/>
        </authorList>
    </citation>
    <scope>NUCLEOTIDE SEQUENCE [LARGE SCALE GENOMIC DNA]</scope>
    <source>
        <strain evidence="1 2">DSM 14789</strain>
    </source>
</reference>
<evidence type="ECO:0000313" key="1">
    <source>
        <dbReference type="EMBL" id="SDL88509.1"/>
    </source>
</evidence>
<gene>
    <name evidence="1" type="ORF">SAMN05661010_02809</name>
</gene>
<dbReference type="PANTHER" id="PTHR34472:SF1">
    <property type="entry name" value="SULFUR CARRIER PROTEIN THIS"/>
    <property type="match status" value="1"/>
</dbReference>
<proteinExistence type="predicted"/>
<dbReference type="STRING" id="119000.SAMN05661010_02809"/>
<dbReference type="CDD" id="cd00565">
    <property type="entry name" value="Ubl_ThiS"/>
    <property type="match status" value="1"/>
</dbReference>
<dbReference type="SUPFAM" id="SSF54285">
    <property type="entry name" value="MoaD/ThiS"/>
    <property type="match status" value="1"/>
</dbReference>
<dbReference type="InterPro" id="IPR012675">
    <property type="entry name" value="Beta-grasp_dom_sf"/>
</dbReference>
<dbReference type="OrthoDB" id="9800283at2"/>